<dbReference type="GeneID" id="63857732"/>
<dbReference type="Proteomes" id="UP000249789">
    <property type="component" value="Unassembled WGS sequence"/>
</dbReference>
<keyword evidence="1" id="KW-0812">Transmembrane</keyword>
<keyword evidence="1" id="KW-0472">Membrane</keyword>
<keyword evidence="3" id="KW-1185">Reference proteome</keyword>
<reference evidence="2 3" key="1">
    <citation type="submission" date="2018-02" db="EMBL/GenBank/DDBJ databases">
        <title>The genomes of Aspergillus section Nigri reveals drivers in fungal speciation.</title>
        <authorList>
            <consortium name="DOE Joint Genome Institute"/>
            <person name="Vesth T.C."/>
            <person name="Nybo J."/>
            <person name="Theobald S."/>
            <person name="Brandl J."/>
            <person name="Frisvad J.C."/>
            <person name="Nielsen K.F."/>
            <person name="Lyhne E.K."/>
            <person name="Kogle M.E."/>
            <person name="Kuo A."/>
            <person name="Riley R."/>
            <person name="Clum A."/>
            <person name="Nolan M."/>
            <person name="Lipzen A."/>
            <person name="Salamov A."/>
            <person name="Henrissat B."/>
            <person name="Wiebenga A."/>
            <person name="De vries R.P."/>
            <person name="Grigoriev I.V."/>
            <person name="Mortensen U.H."/>
            <person name="Andersen M.R."/>
            <person name="Baker S.E."/>
        </authorList>
    </citation>
    <scope>NUCLEOTIDE SEQUENCE [LARGE SCALE GENOMIC DNA]</scope>
    <source>
        <strain evidence="2 3">CBS 313.89</strain>
    </source>
</reference>
<proteinExistence type="predicted"/>
<dbReference type="AlphaFoldDB" id="A0A8G1RDQ7"/>
<protein>
    <submittedName>
        <fullName evidence="2">Uncharacterized protein</fullName>
    </submittedName>
</protein>
<dbReference type="EMBL" id="KZ824706">
    <property type="protein sequence ID" value="RAK71902.1"/>
    <property type="molecule type" value="Genomic_DNA"/>
</dbReference>
<organism evidence="2 3">
    <name type="scientific">Aspergillus fijiensis CBS 313.89</name>
    <dbReference type="NCBI Taxonomy" id="1448319"/>
    <lineage>
        <taxon>Eukaryota</taxon>
        <taxon>Fungi</taxon>
        <taxon>Dikarya</taxon>
        <taxon>Ascomycota</taxon>
        <taxon>Pezizomycotina</taxon>
        <taxon>Eurotiomycetes</taxon>
        <taxon>Eurotiomycetidae</taxon>
        <taxon>Eurotiales</taxon>
        <taxon>Aspergillaceae</taxon>
        <taxon>Aspergillus</taxon>
    </lineage>
</organism>
<gene>
    <name evidence="2" type="ORF">BO72DRAFT_295311</name>
</gene>
<feature type="transmembrane region" description="Helical" evidence="1">
    <location>
        <begin position="20"/>
        <end position="39"/>
    </location>
</feature>
<evidence type="ECO:0000256" key="1">
    <source>
        <dbReference type="SAM" id="Phobius"/>
    </source>
</evidence>
<evidence type="ECO:0000313" key="2">
    <source>
        <dbReference type="EMBL" id="RAK71902.1"/>
    </source>
</evidence>
<sequence length="80" mass="8808">MAKSTKQDRLRGKRGCTNWAAIGGSVNWGLIVAVGLWRWKSMVSLVSDLKLRMVGGMMRKEVNVLGSFSLPMVDGGEYYG</sequence>
<evidence type="ECO:0000313" key="3">
    <source>
        <dbReference type="Proteomes" id="UP000249789"/>
    </source>
</evidence>
<keyword evidence="1" id="KW-1133">Transmembrane helix</keyword>
<accession>A0A8G1RDQ7</accession>
<dbReference type="RefSeq" id="XP_040795914.1">
    <property type="nucleotide sequence ID" value="XM_040940399.1"/>
</dbReference>
<dbReference type="VEuPathDB" id="FungiDB:BO72DRAFT_295311"/>
<name>A0A8G1RDQ7_9EURO</name>